<dbReference type="InterPro" id="IPR029480">
    <property type="entry name" value="Transpos_assoc"/>
</dbReference>
<dbReference type="AlphaFoldDB" id="A0AAW2WYG2"/>
<comment type="caution">
    <text evidence="2">The sequence shown here is derived from an EMBL/GenBank/DDBJ whole genome shotgun (WGS) entry which is preliminary data.</text>
</comment>
<protein>
    <recommendedName>
        <fullName evidence="1">Transposase-associated domain-containing protein</fullName>
    </recommendedName>
</protein>
<gene>
    <name evidence="2" type="ORF">Slati_2222800</name>
</gene>
<proteinExistence type="predicted"/>
<name>A0AAW2WYG2_9LAMI</name>
<reference evidence="2" key="1">
    <citation type="submission" date="2020-06" db="EMBL/GenBank/DDBJ databases">
        <authorList>
            <person name="Li T."/>
            <person name="Hu X."/>
            <person name="Zhang T."/>
            <person name="Song X."/>
            <person name="Zhang H."/>
            <person name="Dai N."/>
            <person name="Sheng W."/>
            <person name="Hou X."/>
            <person name="Wei L."/>
        </authorList>
    </citation>
    <scope>NUCLEOTIDE SEQUENCE</scope>
    <source>
        <strain evidence="2">KEN1</strain>
        <tissue evidence="2">Leaf</tissue>
    </source>
</reference>
<accession>A0AAW2WYG2</accession>
<evidence type="ECO:0000259" key="1">
    <source>
        <dbReference type="Pfam" id="PF13963"/>
    </source>
</evidence>
<dbReference type="EMBL" id="JACGWN010000007">
    <property type="protein sequence ID" value="KAL0445001.1"/>
    <property type="molecule type" value="Genomic_DNA"/>
</dbReference>
<organism evidence="2">
    <name type="scientific">Sesamum latifolium</name>
    <dbReference type="NCBI Taxonomy" id="2727402"/>
    <lineage>
        <taxon>Eukaryota</taxon>
        <taxon>Viridiplantae</taxon>
        <taxon>Streptophyta</taxon>
        <taxon>Embryophyta</taxon>
        <taxon>Tracheophyta</taxon>
        <taxon>Spermatophyta</taxon>
        <taxon>Magnoliopsida</taxon>
        <taxon>eudicotyledons</taxon>
        <taxon>Gunneridae</taxon>
        <taxon>Pentapetalae</taxon>
        <taxon>asterids</taxon>
        <taxon>lamiids</taxon>
        <taxon>Lamiales</taxon>
        <taxon>Pedaliaceae</taxon>
        <taxon>Sesamum</taxon>
    </lineage>
</organism>
<sequence>MYEKNLPNRAGLTPEFENGVTTFIEWAKSQHAYMDSEKIRCPCQKYKNEVFKIPDKVNFDLYMKNFMPEYYNWTSHGDERVHEYFEAVMTFPLQDEQTSPAL</sequence>
<dbReference type="Pfam" id="PF13963">
    <property type="entry name" value="Transpos_assoc"/>
    <property type="match status" value="1"/>
</dbReference>
<evidence type="ECO:0000313" key="2">
    <source>
        <dbReference type="EMBL" id="KAL0445001.1"/>
    </source>
</evidence>
<feature type="domain" description="Transposase-associated" evidence="1">
    <location>
        <begin position="9"/>
        <end position="77"/>
    </location>
</feature>
<reference evidence="2" key="2">
    <citation type="journal article" date="2024" name="Plant">
        <title>Genomic evolution and insights into agronomic trait innovations of Sesamum species.</title>
        <authorList>
            <person name="Miao H."/>
            <person name="Wang L."/>
            <person name="Qu L."/>
            <person name="Liu H."/>
            <person name="Sun Y."/>
            <person name="Le M."/>
            <person name="Wang Q."/>
            <person name="Wei S."/>
            <person name="Zheng Y."/>
            <person name="Lin W."/>
            <person name="Duan Y."/>
            <person name="Cao H."/>
            <person name="Xiong S."/>
            <person name="Wang X."/>
            <person name="Wei L."/>
            <person name="Li C."/>
            <person name="Ma Q."/>
            <person name="Ju M."/>
            <person name="Zhao R."/>
            <person name="Li G."/>
            <person name="Mu C."/>
            <person name="Tian Q."/>
            <person name="Mei H."/>
            <person name="Zhang T."/>
            <person name="Gao T."/>
            <person name="Zhang H."/>
        </authorList>
    </citation>
    <scope>NUCLEOTIDE SEQUENCE</scope>
    <source>
        <strain evidence="2">KEN1</strain>
    </source>
</reference>